<dbReference type="OrthoDB" id="5505676at2"/>
<keyword evidence="2" id="KW-0472">Membrane</keyword>
<protein>
    <submittedName>
        <fullName evidence="3">Uncharacterized protein</fullName>
    </submittedName>
</protein>
<feature type="compositionally biased region" description="Basic and acidic residues" evidence="1">
    <location>
        <begin position="163"/>
        <end position="202"/>
    </location>
</feature>
<keyword evidence="2" id="KW-0812">Transmembrane</keyword>
<evidence type="ECO:0000313" key="4">
    <source>
        <dbReference type="Proteomes" id="UP000237968"/>
    </source>
</evidence>
<feature type="region of interest" description="Disordered" evidence="1">
    <location>
        <begin position="1"/>
        <end position="52"/>
    </location>
</feature>
<organism evidence="3 4">
    <name type="scientific">Enhygromyxa salina</name>
    <dbReference type="NCBI Taxonomy" id="215803"/>
    <lineage>
        <taxon>Bacteria</taxon>
        <taxon>Pseudomonadati</taxon>
        <taxon>Myxococcota</taxon>
        <taxon>Polyangia</taxon>
        <taxon>Nannocystales</taxon>
        <taxon>Nannocystaceae</taxon>
        <taxon>Enhygromyxa</taxon>
    </lineage>
</organism>
<dbReference type="RefSeq" id="WP_106391569.1">
    <property type="nucleotide sequence ID" value="NZ_PVNK01000112.1"/>
</dbReference>
<dbReference type="Proteomes" id="UP000237968">
    <property type="component" value="Unassembled WGS sequence"/>
</dbReference>
<feature type="compositionally biased region" description="Basic and acidic residues" evidence="1">
    <location>
        <begin position="133"/>
        <end position="153"/>
    </location>
</feature>
<comment type="caution">
    <text evidence="3">The sequence shown here is derived from an EMBL/GenBank/DDBJ whole genome shotgun (WGS) entry which is preliminary data.</text>
</comment>
<keyword evidence="4" id="KW-1185">Reference proteome</keyword>
<reference evidence="3 4" key="1">
    <citation type="submission" date="2018-03" db="EMBL/GenBank/DDBJ databases">
        <title>Draft Genome Sequences of the Obligatory Marine Myxobacteria Enhygromyxa salina SWB005.</title>
        <authorList>
            <person name="Poehlein A."/>
            <person name="Moghaddam J.A."/>
            <person name="Harms H."/>
            <person name="Alanjari M."/>
            <person name="Koenig G.M."/>
            <person name="Daniel R."/>
            <person name="Schaeberle T.F."/>
        </authorList>
    </citation>
    <scope>NUCLEOTIDE SEQUENCE [LARGE SCALE GENOMIC DNA]</scope>
    <source>
        <strain evidence="3 4">SWB005</strain>
    </source>
</reference>
<dbReference type="EMBL" id="PVNK01000112">
    <property type="protein sequence ID" value="PRQ02791.1"/>
    <property type="molecule type" value="Genomic_DNA"/>
</dbReference>
<proteinExistence type="predicted"/>
<feature type="transmembrane region" description="Helical" evidence="2">
    <location>
        <begin position="72"/>
        <end position="100"/>
    </location>
</feature>
<dbReference type="SUPFAM" id="SSF81995">
    <property type="entry name" value="beta-sandwich domain of Sec23/24"/>
    <property type="match status" value="1"/>
</dbReference>
<evidence type="ECO:0000313" key="3">
    <source>
        <dbReference type="EMBL" id="PRQ02791.1"/>
    </source>
</evidence>
<dbReference type="Pfam" id="PF13103">
    <property type="entry name" value="TonB_2"/>
    <property type="match status" value="1"/>
</dbReference>
<evidence type="ECO:0000256" key="2">
    <source>
        <dbReference type="SAM" id="Phobius"/>
    </source>
</evidence>
<dbReference type="SUPFAM" id="SSF74653">
    <property type="entry name" value="TolA/TonB C-terminal domain"/>
    <property type="match status" value="1"/>
</dbReference>
<sequence>MNQPHNHQYGQQQYGQQQQQQYGQQQQQYGQQQQQQQLQAAPPRAAAPVGPVRTPPALLAPFVSMFRELRGLFAVPLAFIGGLFGTIVLSAALVFAMWWLEDNAEASTGDEEEFLLEFEPGALTKLGVEPTEIPEKAINEETRTPEDVQKEAVTEEEEPPPEETEKKDQEEKPKDDKPVNQNKDAKISDANRKDNNPYDKDLPNNLDPTGDPFGDPNGWADLKKDGDPWATSVMAALNNMKIPAWAAKLPAGKAYKFKLKVCKNGTVETVYNKASSGNSDLDSAIKGELERLKFAPPPSHVAKNMKSSCVVLNYTFAWTQGNVR</sequence>
<dbReference type="AlphaFoldDB" id="A0A2S9YCR5"/>
<feature type="region of interest" description="Disordered" evidence="1">
    <location>
        <begin position="126"/>
        <end position="222"/>
    </location>
</feature>
<evidence type="ECO:0000256" key="1">
    <source>
        <dbReference type="SAM" id="MobiDB-lite"/>
    </source>
</evidence>
<name>A0A2S9YCR5_9BACT</name>
<feature type="compositionally biased region" description="Low complexity" evidence="1">
    <location>
        <begin position="8"/>
        <end position="52"/>
    </location>
</feature>
<keyword evidence="2" id="KW-1133">Transmembrane helix</keyword>
<accession>A0A2S9YCR5</accession>
<gene>
    <name evidence="3" type="ORF">ENSA5_21440</name>
</gene>